<dbReference type="GO" id="GO:0016018">
    <property type="term" value="F:cyclosporin A binding"/>
    <property type="evidence" value="ECO:0007669"/>
    <property type="project" value="TreeGrafter"/>
</dbReference>
<evidence type="ECO:0000256" key="6">
    <source>
        <dbReference type="ARBA" id="ARBA00023110"/>
    </source>
</evidence>
<dbReference type="Pfam" id="PF04515">
    <property type="entry name" value="Choline_transpo"/>
    <property type="match status" value="1"/>
</dbReference>
<reference evidence="11 12" key="1">
    <citation type="journal article" date="2018" name="Mol. Plant">
        <title>The genome of Artemisia annua provides insight into the evolution of Asteraceae family and artemisinin biosynthesis.</title>
        <authorList>
            <person name="Shen Q."/>
            <person name="Zhang L."/>
            <person name="Liao Z."/>
            <person name="Wang S."/>
            <person name="Yan T."/>
            <person name="Shi P."/>
            <person name="Liu M."/>
            <person name="Fu X."/>
            <person name="Pan Q."/>
            <person name="Wang Y."/>
            <person name="Lv Z."/>
            <person name="Lu X."/>
            <person name="Zhang F."/>
            <person name="Jiang W."/>
            <person name="Ma Y."/>
            <person name="Chen M."/>
            <person name="Hao X."/>
            <person name="Li L."/>
            <person name="Tang Y."/>
            <person name="Lv G."/>
            <person name="Zhou Y."/>
            <person name="Sun X."/>
            <person name="Brodelius P.E."/>
            <person name="Rose J.K.C."/>
            <person name="Tang K."/>
        </authorList>
    </citation>
    <scope>NUCLEOTIDE SEQUENCE [LARGE SCALE GENOMIC DNA]</scope>
    <source>
        <strain evidence="12">cv. Huhao1</strain>
        <tissue evidence="11">Leaf</tissue>
    </source>
</reference>
<dbReference type="SUPFAM" id="SSF50891">
    <property type="entry name" value="Cyclophilin-like"/>
    <property type="match status" value="1"/>
</dbReference>
<feature type="transmembrane region" description="Helical" evidence="9">
    <location>
        <begin position="273"/>
        <end position="301"/>
    </location>
</feature>
<evidence type="ECO:0000256" key="9">
    <source>
        <dbReference type="RuleBase" id="RU368066"/>
    </source>
</evidence>
<keyword evidence="7 9" id="KW-0472">Membrane</keyword>
<evidence type="ECO:0000256" key="8">
    <source>
        <dbReference type="ARBA" id="ARBA00023235"/>
    </source>
</evidence>
<comment type="similarity">
    <text evidence="2 9">Belongs to the CTL (choline transporter-like) family.</text>
</comment>
<dbReference type="FunFam" id="2.40.100.10:FF:000030">
    <property type="entry name" value="Peptidyl-prolyl cis-trans isomerase"/>
    <property type="match status" value="1"/>
</dbReference>
<dbReference type="PROSITE" id="PS50072">
    <property type="entry name" value="CSA_PPIASE_2"/>
    <property type="match status" value="1"/>
</dbReference>
<dbReference type="InterPro" id="IPR020892">
    <property type="entry name" value="Cyclophilin-type_PPIase_CS"/>
</dbReference>
<dbReference type="Proteomes" id="UP000245207">
    <property type="component" value="Unassembled WGS sequence"/>
</dbReference>
<dbReference type="PANTHER" id="PTHR11071:SF449">
    <property type="entry name" value="PEPTIDYL-PROLYL CIS-TRANS ISOMERASE CYP21-1"/>
    <property type="match status" value="1"/>
</dbReference>
<name>A0A2U1M196_ARTAN</name>
<evidence type="ECO:0000313" key="11">
    <source>
        <dbReference type="EMBL" id="PWA55023.1"/>
    </source>
</evidence>
<organism evidence="11 12">
    <name type="scientific">Artemisia annua</name>
    <name type="common">Sweet wormwood</name>
    <dbReference type="NCBI Taxonomy" id="35608"/>
    <lineage>
        <taxon>Eukaryota</taxon>
        <taxon>Viridiplantae</taxon>
        <taxon>Streptophyta</taxon>
        <taxon>Embryophyta</taxon>
        <taxon>Tracheophyta</taxon>
        <taxon>Spermatophyta</taxon>
        <taxon>Magnoliopsida</taxon>
        <taxon>eudicotyledons</taxon>
        <taxon>Gunneridae</taxon>
        <taxon>Pentapetalae</taxon>
        <taxon>asterids</taxon>
        <taxon>campanulids</taxon>
        <taxon>Asterales</taxon>
        <taxon>Asteraceae</taxon>
        <taxon>Asteroideae</taxon>
        <taxon>Anthemideae</taxon>
        <taxon>Artemisiinae</taxon>
        <taxon>Artemisia</taxon>
    </lineage>
</organism>
<evidence type="ECO:0000256" key="1">
    <source>
        <dbReference type="ARBA" id="ARBA00004141"/>
    </source>
</evidence>
<feature type="transmembrane region" description="Helical" evidence="9">
    <location>
        <begin position="453"/>
        <end position="473"/>
    </location>
</feature>
<dbReference type="AlphaFoldDB" id="A0A2U1M196"/>
<dbReference type="PANTHER" id="PTHR11071">
    <property type="entry name" value="PEPTIDYL-PROLYL CIS-TRANS ISOMERASE"/>
    <property type="match status" value="1"/>
</dbReference>
<keyword evidence="12" id="KW-1185">Reference proteome</keyword>
<evidence type="ECO:0000313" key="12">
    <source>
        <dbReference type="Proteomes" id="UP000245207"/>
    </source>
</evidence>
<dbReference type="InterPro" id="IPR007603">
    <property type="entry name" value="Choline_transptr-like"/>
</dbReference>
<evidence type="ECO:0000259" key="10">
    <source>
        <dbReference type="PROSITE" id="PS50072"/>
    </source>
</evidence>
<comment type="caution">
    <text evidence="11">The sequence shown here is derived from an EMBL/GenBank/DDBJ whole genome shotgun (WGS) entry which is preliminary data.</text>
</comment>
<dbReference type="Pfam" id="PF00160">
    <property type="entry name" value="Pro_isomerase"/>
    <property type="match status" value="1"/>
</dbReference>
<dbReference type="PROSITE" id="PS00170">
    <property type="entry name" value="CSA_PPIASE_1"/>
    <property type="match status" value="1"/>
</dbReference>
<dbReference type="InterPro" id="IPR029000">
    <property type="entry name" value="Cyclophilin-like_dom_sf"/>
</dbReference>
<keyword evidence="5 9" id="KW-1133">Transmembrane helix</keyword>
<dbReference type="GO" id="GO:0022857">
    <property type="term" value="F:transmembrane transporter activity"/>
    <property type="evidence" value="ECO:0007669"/>
    <property type="project" value="UniProtKB-UniRule"/>
</dbReference>
<dbReference type="GO" id="GO:0003755">
    <property type="term" value="F:peptidyl-prolyl cis-trans isomerase activity"/>
    <property type="evidence" value="ECO:0007669"/>
    <property type="project" value="UniProtKB-KW"/>
</dbReference>
<dbReference type="GO" id="GO:0006457">
    <property type="term" value="P:protein folding"/>
    <property type="evidence" value="ECO:0007669"/>
    <property type="project" value="InterPro"/>
</dbReference>
<keyword evidence="6" id="KW-0697">Rotamase</keyword>
<feature type="transmembrane region" description="Helical" evidence="9">
    <location>
        <begin position="15"/>
        <end position="32"/>
    </location>
</feature>
<dbReference type="GO" id="GO:0005886">
    <property type="term" value="C:plasma membrane"/>
    <property type="evidence" value="ECO:0007669"/>
    <property type="project" value="UniProtKB-SubCell"/>
</dbReference>
<gene>
    <name evidence="11" type="ORF">CTI12_AA433950</name>
</gene>
<evidence type="ECO:0000256" key="3">
    <source>
        <dbReference type="ARBA" id="ARBA00007365"/>
    </source>
</evidence>
<evidence type="ECO:0000256" key="5">
    <source>
        <dbReference type="ARBA" id="ARBA00022989"/>
    </source>
</evidence>
<feature type="domain" description="PPIase cyclophilin-type" evidence="10">
    <location>
        <begin position="51"/>
        <end position="215"/>
    </location>
</feature>
<evidence type="ECO:0000256" key="7">
    <source>
        <dbReference type="ARBA" id="ARBA00023136"/>
    </source>
</evidence>
<dbReference type="InterPro" id="IPR002130">
    <property type="entry name" value="Cyclophilin-type_PPIase_dom"/>
</dbReference>
<comment type="function">
    <text evidence="9">Choline transporter.</text>
</comment>
<comment type="similarity">
    <text evidence="3">Belongs to the cyclophilin-type PPIase family.</text>
</comment>
<feature type="transmembrane region" description="Helical" evidence="9">
    <location>
        <begin position="322"/>
        <end position="344"/>
    </location>
</feature>
<keyword evidence="8" id="KW-0413">Isomerase</keyword>
<feature type="transmembrane region" description="Helical" evidence="9">
    <location>
        <begin position="356"/>
        <end position="375"/>
    </location>
</feature>
<dbReference type="GO" id="GO:0005737">
    <property type="term" value="C:cytoplasm"/>
    <property type="evidence" value="ECO:0007669"/>
    <property type="project" value="TreeGrafter"/>
</dbReference>
<protein>
    <recommendedName>
        <fullName evidence="9">Choline transporter-like protein</fullName>
    </recommendedName>
</protein>
<sequence>MGGREIWNILRPRSLVFLFISFLFIFFLFSSFSQQEEDTVPEVHEITHRVFLDVDIDKQRLGRIVIGLYGEVVPKTVENFRALCTGELGKGRSGKRLHYKGVPFHRIIPGFMIQGGDIVYGNGKGNESIYGGVFRDENFKIRHSHAGMVAMVNSGPDSNGSQFFITTVKAYWLDREHVVFGKVIEGMDNVYAIEGGAGTYSGEPRKKVVIADSGEIPKSLFGVLPVLVLGLVVYYVPIVVFLVFARLNGEIVPREKHGKVFCEWKEDSWVPAYYALAILTMLWSAAAMVEAQVYVISGTIAQWYFSKDDEKVKRGIRNSLRNAFGTSAGTICFSGILVAIVRIVRAAVDSAAEEDATGIVSLVLRCCVNTFLSAFEFLNKFTINFAAITGEAYCASARLTYELLRRNLLSAVVVEIVSTRVLAAIIFVLSAIYAIVVCVILQAATRLGVDSYFVAAVAFVVLILILGFLVHVLDNVIDTVYICYAIDRDKGEVCKADVHEIYVHLPISRNHNPQYLNARTPLLV</sequence>
<keyword evidence="4 9" id="KW-0812">Transmembrane</keyword>
<accession>A0A2U1M196</accession>
<dbReference type="Gene3D" id="2.40.100.10">
    <property type="entry name" value="Cyclophilin-like"/>
    <property type="match status" value="1"/>
</dbReference>
<dbReference type="STRING" id="35608.A0A2U1M196"/>
<dbReference type="EMBL" id="PKPP01006892">
    <property type="protein sequence ID" value="PWA55023.1"/>
    <property type="molecule type" value="Genomic_DNA"/>
</dbReference>
<dbReference type="PRINTS" id="PR00153">
    <property type="entry name" value="CSAPPISMRASE"/>
</dbReference>
<evidence type="ECO:0000256" key="4">
    <source>
        <dbReference type="ARBA" id="ARBA00022692"/>
    </source>
</evidence>
<feature type="transmembrane region" description="Helical" evidence="9">
    <location>
        <begin position="220"/>
        <end position="245"/>
    </location>
</feature>
<comment type="subcellular location">
    <subcellularLocation>
        <location evidence="9">Cell membrane</location>
        <topology evidence="9">Multi-pass membrane protein</topology>
    </subcellularLocation>
    <subcellularLocation>
        <location evidence="1">Membrane</location>
        <topology evidence="1">Multi-pass membrane protein</topology>
    </subcellularLocation>
</comment>
<feature type="transmembrane region" description="Helical" evidence="9">
    <location>
        <begin position="421"/>
        <end position="441"/>
    </location>
</feature>
<proteinExistence type="inferred from homology"/>
<evidence type="ECO:0000256" key="2">
    <source>
        <dbReference type="ARBA" id="ARBA00007168"/>
    </source>
</evidence>
<dbReference type="OrthoDB" id="193499at2759"/>